<dbReference type="InterPro" id="IPR036388">
    <property type="entry name" value="WH-like_DNA-bd_sf"/>
</dbReference>
<dbReference type="SMART" id="SM00419">
    <property type="entry name" value="HTH_CRP"/>
    <property type="match status" value="1"/>
</dbReference>
<dbReference type="SUPFAM" id="SSF46785">
    <property type="entry name" value="Winged helix' DNA-binding domain"/>
    <property type="match status" value="1"/>
</dbReference>
<reference evidence="5 6" key="1">
    <citation type="submission" date="2019-07" db="EMBL/GenBank/DDBJ databases">
        <title>The Draft Genome Sequence of Rhizobium tropici SARCC-755 Associated with Superior Nodulation on Pigeonpea (Cajanus cajan (L.) Millsp.).</title>
        <authorList>
            <person name="Bopape F.L."/>
            <person name="Hassen A.I."/>
            <person name="Swanevelder Z.H."/>
            <person name="Gwata E.T."/>
        </authorList>
    </citation>
    <scope>NUCLEOTIDE SEQUENCE [LARGE SCALE GENOMIC DNA]</scope>
    <source>
        <strain evidence="5 6">SARCC-755</strain>
    </source>
</reference>
<keyword evidence="1" id="KW-0805">Transcription regulation</keyword>
<evidence type="ECO:0000259" key="4">
    <source>
        <dbReference type="PROSITE" id="PS51063"/>
    </source>
</evidence>
<dbReference type="InterPro" id="IPR018490">
    <property type="entry name" value="cNMP-bd_dom_sf"/>
</dbReference>
<dbReference type="InterPro" id="IPR036390">
    <property type="entry name" value="WH_DNA-bd_sf"/>
</dbReference>
<comment type="caution">
    <text evidence="5">The sequence shown here is derived from an EMBL/GenBank/DDBJ whole genome shotgun (WGS) entry which is preliminary data.</text>
</comment>
<keyword evidence="2" id="KW-0238">DNA-binding</keyword>
<dbReference type="AlphaFoldDB" id="A0A5B0WAB3"/>
<name>A0A5B0WAB3_RHITR</name>
<sequence length="237" mass="26223">MSIRNMLADRGDHSMAGQISIEHIQSMGGIARTFAAGSVICDYESNAPRLLFLLDGWAASSKMLPNGTRFVTEFLLRGDMISTSLTVLSRETVQAITNVSVMAFPDFASIPKIDTPALFYRIAIAELVRRQARMSESLANIGRRDALERTGYLLLELGTRIGTSQDDPNSECFDCPLTQSDIGDAVGLSTVHINRVLRDMREAGLLSFRNGVVAFLDRPRLMDLVDFDESYFDTTMI</sequence>
<dbReference type="GO" id="GO:0003677">
    <property type="term" value="F:DNA binding"/>
    <property type="evidence" value="ECO:0007669"/>
    <property type="project" value="UniProtKB-KW"/>
</dbReference>
<evidence type="ECO:0000256" key="1">
    <source>
        <dbReference type="ARBA" id="ARBA00023015"/>
    </source>
</evidence>
<dbReference type="PROSITE" id="PS51063">
    <property type="entry name" value="HTH_CRP_2"/>
    <property type="match status" value="1"/>
</dbReference>
<evidence type="ECO:0000313" key="5">
    <source>
        <dbReference type="EMBL" id="KAA1183712.1"/>
    </source>
</evidence>
<evidence type="ECO:0000313" key="6">
    <source>
        <dbReference type="Proteomes" id="UP000323608"/>
    </source>
</evidence>
<dbReference type="CDD" id="cd00038">
    <property type="entry name" value="CAP_ED"/>
    <property type="match status" value="1"/>
</dbReference>
<dbReference type="InterPro" id="IPR000595">
    <property type="entry name" value="cNMP-bd_dom"/>
</dbReference>
<protein>
    <submittedName>
        <fullName evidence="5">Crp/Fnr family transcriptional regulator</fullName>
    </submittedName>
</protein>
<accession>A0A5B0WAB3</accession>
<dbReference type="InterPro" id="IPR012318">
    <property type="entry name" value="HTH_CRP"/>
</dbReference>
<evidence type="ECO:0000256" key="2">
    <source>
        <dbReference type="ARBA" id="ARBA00023125"/>
    </source>
</evidence>
<gene>
    <name evidence="5" type="ORF">FP026_06670</name>
</gene>
<proteinExistence type="predicted"/>
<dbReference type="SUPFAM" id="SSF51206">
    <property type="entry name" value="cAMP-binding domain-like"/>
    <property type="match status" value="1"/>
</dbReference>
<dbReference type="OrthoDB" id="7584044at2"/>
<evidence type="ECO:0000256" key="3">
    <source>
        <dbReference type="ARBA" id="ARBA00023163"/>
    </source>
</evidence>
<dbReference type="Gene3D" id="1.10.10.10">
    <property type="entry name" value="Winged helix-like DNA-binding domain superfamily/Winged helix DNA-binding domain"/>
    <property type="match status" value="1"/>
</dbReference>
<dbReference type="Gene3D" id="2.60.120.10">
    <property type="entry name" value="Jelly Rolls"/>
    <property type="match status" value="1"/>
</dbReference>
<organism evidence="5 6">
    <name type="scientific">Rhizobium tropici</name>
    <dbReference type="NCBI Taxonomy" id="398"/>
    <lineage>
        <taxon>Bacteria</taxon>
        <taxon>Pseudomonadati</taxon>
        <taxon>Pseudomonadota</taxon>
        <taxon>Alphaproteobacteria</taxon>
        <taxon>Hyphomicrobiales</taxon>
        <taxon>Rhizobiaceae</taxon>
        <taxon>Rhizobium/Agrobacterium group</taxon>
        <taxon>Rhizobium</taxon>
    </lineage>
</organism>
<dbReference type="EMBL" id="VNIP01000004">
    <property type="protein sequence ID" value="KAA1183712.1"/>
    <property type="molecule type" value="Genomic_DNA"/>
</dbReference>
<feature type="domain" description="HTH crp-type" evidence="4">
    <location>
        <begin position="144"/>
        <end position="219"/>
    </location>
</feature>
<dbReference type="Proteomes" id="UP000323608">
    <property type="component" value="Unassembled WGS sequence"/>
</dbReference>
<keyword evidence="3" id="KW-0804">Transcription</keyword>
<dbReference type="GO" id="GO:0006355">
    <property type="term" value="P:regulation of DNA-templated transcription"/>
    <property type="evidence" value="ECO:0007669"/>
    <property type="project" value="InterPro"/>
</dbReference>
<dbReference type="InterPro" id="IPR014710">
    <property type="entry name" value="RmlC-like_jellyroll"/>
</dbReference>
<dbReference type="Pfam" id="PF13545">
    <property type="entry name" value="HTH_Crp_2"/>
    <property type="match status" value="1"/>
</dbReference>